<evidence type="ECO:0000256" key="5">
    <source>
        <dbReference type="ARBA" id="ARBA00022490"/>
    </source>
</evidence>
<name>A0AA36FRI9_9BILA</name>
<comment type="caution">
    <text evidence="12">The sequence shown here is derived from an EMBL/GenBank/DDBJ whole genome shotgun (WGS) entry which is preliminary data.</text>
</comment>
<evidence type="ECO:0000256" key="8">
    <source>
        <dbReference type="ARBA" id="ARBA00022827"/>
    </source>
</evidence>
<dbReference type="GO" id="GO:0032451">
    <property type="term" value="F:demethylase activity"/>
    <property type="evidence" value="ECO:0007669"/>
    <property type="project" value="TreeGrafter"/>
</dbReference>
<evidence type="ECO:0000313" key="12">
    <source>
        <dbReference type="EMBL" id="CAJ0564756.1"/>
    </source>
</evidence>
<evidence type="ECO:0000256" key="2">
    <source>
        <dbReference type="ARBA" id="ARBA00001974"/>
    </source>
</evidence>
<reference evidence="12" key="1">
    <citation type="submission" date="2023-06" db="EMBL/GenBank/DDBJ databases">
        <authorList>
            <person name="Delattre M."/>
        </authorList>
    </citation>
    <scope>NUCLEOTIDE SEQUENCE</scope>
    <source>
        <strain evidence="12">AF72</strain>
    </source>
</reference>
<keyword evidence="13" id="KW-1185">Reference proteome</keyword>
<dbReference type="AlphaFoldDB" id="A0AA36FRI9"/>
<dbReference type="PANTHER" id="PTHR31457:SF2">
    <property type="entry name" value="CYANOCOBALAMIN REDUCTASE _ ALKYLCOBALAMIN DEALKYLASE"/>
    <property type="match status" value="1"/>
</dbReference>
<comment type="cofactor">
    <cofactor evidence="1">
        <name>FMN</name>
        <dbReference type="ChEBI" id="CHEBI:58210"/>
    </cofactor>
</comment>
<dbReference type="GO" id="GO:0071949">
    <property type="term" value="F:FAD binding"/>
    <property type="evidence" value="ECO:0007669"/>
    <property type="project" value="TreeGrafter"/>
</dbReference>
<keyword evidence="5" id="KW-0963">Cytoplasm</keyword>
<gene>
    <name evidence="12" type="ORF">MSPICULIGERA_LOCUS3426</name>
</gene>
<sequence length="263" mass="30618">MAMNFAQILEYTKRILPEKDGFEVYPFRLGSYNSQVGPEFKLPYEDNAAGFLVLSTPDMFDVAFQNWIKVQHELHGSFEDLQEMVANPIADFIKSRVDDLCEKFNGMNFEVFHDHSLHPNRKPKIVMCTCGHVSGAAYYYHPTNFISNDWPNVKDMGPNLKFIGVSLHPVYGGHFAFRFTVLFKDVVVPDGFVEPKPMKIALSDEEAREAMDLFNYNWRDSRFRDVGQPKKRYSECQMNYFGRPPADRWDIIREWCEEEVVKA</sequence>
<feature type="non-terminal residue" evidence="12">
    <location>
        <position position="263"/>
    </location>
</feature>
<comment type="subcellular location">
    <subcellularLocation>
        <location evidence="3">Cytoplasm</location>
    </subcellularLocation>
</comment>
<dbReference type="Proteomes" id="UP001177023">
    <property type="component" value="Unassembled WGS sequence"/>
</dbReference>
<comment type="similarity">
    <text evidence="4">Belongs to the MMACHC family.</text>
</comment>
<protein>
    <recommendedName>
        <fullName evidence="11">Cyanocobalamin reductase (cyanide-eliminating)</fullName>
    </recommendedName>
</protein>
<comment type="cofactor">
    <cofactor evidence="2">
        <name>FAD</name>
        <dbReference type="ChEBI" id="CHEBI:57692"/>
    </cofactor>
</comment>
<proteinExistence type="inferred from homology"/>
<evidence type="ECO:0000313" key="13">
    <source>
        <dbReference type="Proteomes" id="UP001177023"/>
    </source>
</evidence>
<dbReference type="EMBL" id="CATQJA010000905">
    <property type="protein sequence ID" value="CAJ0564756.1"/>
    <property type="molecule type" value="Genomic_DNA"/>
</dbReference>
<evidence type="ECO:0000256" key="7">
    <source>
        <dbReference type="ARBA" id="ARBA00022643"/>
    </source>
</evidence>
<dbReference type="PANTHER" id="PTHR31457">
    <property type="entry name" value="METHYLMALONIC ACIDURIA AND HOMOCYSTINURIA TYPE C PROTEIN"/>
    <property type="match status" value="1"/>
</dbReference>
<evidence type="ECO:0000256" key="1">
    <source>
        <dbReference type="ARBA" id="ARBA00001917"/>
    </source>
</evidence>
<dbReference type="Pfam" id="PF16690">
    <property type="entry name" value="MMACHC"/>
    <property type="match status" value="1"/>
</dbReference>
<dbReference type="InterPro" id="IPR032037">
    <property type="entry name" value="MMACHC"/>
</dbReference>
<evidence type="ECO:0000256" key="10">
    <source>
        <dbReference type="ARBA" id="ARBA00023002"/>
    </source>
</evidence>
<keyword evidence="9" id="KW-0521">NADP</keyword>
<evidence type="ECO:0000256" key="11">
    <source>
        <dbReference type="ARBA" id="ARBA00031313"/>
    </source>
</evidence>
<keyword evidence="7" id="KW-0288">FMN</keyword>
<accession>A0AA36FRI9</accession>
<dbReference type="GO" id="GO:0009235">
    <property type="term" value="P:cobalamin metabolic process"/>
    <property type="evidence" value="ECO:0007669"/>
    <property type="project" value="TreeGrafter"/>
</dbReference>
<evidence type="ECO:0000256" key="3">
    <source>
        <dbReference type="ARBA" id="ARBA00004496"/>
    </source>
</evidence>
<organism evidence="12 13">
    <name type="scientific">Mesorhabditis spiculigera</name>
    <dbReference type="NCBI Taxonomy" id="96644"/>
    <lineage>
        <taxon>Eukaryota</taxon>
        <taxon>Metazoa</taxon>
        <taxon>Ecdysozoa</taxon>
        <taxon>Nematoda</taxon>
        <taxon>Chromadorea</taxon>
        <taxon>Rhabditida</taxon>
        <taxon>Rhabditina</taxon>
        <taxon>Rhabditomorpha</taxon>
        <taxon>Rhabditoidea</taxon>
        <taxon>Rhabditidae</taxon>
        <taxon>Mesorhabditinae</taxon>
        <taxon>Mesorhabditis</taxon>
    </lineage>
</organism>
<evidence type="ECO:0000256" key="6">
    <source>
        <dbReference type="ARBA" id="ARBA00022630"/>
    </source>
</evidence>
<keyword evidence="8" id="KW-0274">FAD</keyword>
<dbReference type="GO" id="GO:0005737">
    <property type="term" value="C:cytoplasm"/>
    <property type="evidence" value="ECO:0007669"/>
    <property type="project" value="UniProtKB-SubCell"/>
</dbReference>
<evidence type="ECO:0000256" key="9">
    <source>
        <dbReference type="ARBA" id="ARBA00022857"/>
    </source>
</evidence>
<dbReference type="GO" id="GO:0033787">
    <property type="term" value="F:cyanocobalamin reductase (cyanide-eliminating) (NADP+) activity"/>
    <property type="evidence" value="ECO:0007669"/>
    <property type="project" value="TreeGrafter"/>
</dbReference>
<dbReference type="CDD" id="cd12959">
    <property type="entry name" value="MMACHC-like"/>
    <property type="match status" value="1"/>
</dbReference>
<keyword evidence="10" id="KW-0560">Oxidoreductase</keyword>
<keyword evidence="6" id="KW-0285">Flavoprotein</keyword>
<evidence type="ECO:0000256" key="4">
    <source>
        <dbReference type="ARBA" id="ARBA00007762"/>
    </source>
</evidence>